<dbReference type="KEGG" id="clus:A9F13_01g09614"/>
<sequence>MDYLSAPLLLQIYHESLVKETHCLEARLLNLCWVIQTYENVLARARFFLKSQQPQNDLEPQHYVHQLKSMYVKMKHQNDFLSGRLTQANKKKAKSSGLNEAEVKATINQYNCLYDELKRIEELSQAVKEARKAAEEARRIRRERSRKASRVVSCNPENPNVCRQIN</sequence>
<reference evidence="2 3" key="1">
    <citation type="submission" date="2017-04" db="EMBL/GenBank/DDBJ databases">
        <title>Draft genome of the yeast Clavispora lusitaniae type strain CBS 6936.</title>
        <authorList>
            <person name="Durrens P."/>
            <person name="Klopp C."/>
            <person name="Biteau N."/>
            <person name="Fitton-Ouhabi V."/>
            <person name="Dementhon K."/>
            <person name="Accoceberry I."/>
            <person name="Sherman D.J."/>
            <person name="Noel T."/>
        </authorList>
    </citation>
    <scope>NUCLEOTIDE SEQUENCE [LARGE SCALE GENOMIC DNA]</scope>
    <source>
        <strain evidence="2 3">CBS 6936</strain>
    </source>
</reference>
<accession>A0AA91Q621</accession>
<name>A0AA91Q621_CLALS</name>
<keyword evidence="1" id="KW-0175">Coiled coil</keyword>
<feature type="coiled-coil region" evidence="1">
    <location>
        <begin position="113"/>
        <end position="143"/>
    </location>
</feature>
<organism evidence="2 3">
    <name type="scientific">Clavispora lusitaniae</name>
    <name type="common">Candida lusitaniae</name>
    <dbReference type="NCBI Taxonomy" id="36911"/>
    <lineage>
        <taxon>Eukaryota</taxon>
        <taxon>Fungi</taxon>
        <taxon>Dikarya</taxon>
        <taxon>Ascomycota</taxon>
        <taxon>Saccharomycotina</taxon>
        <taxon>Pichiomycetes</taxon>
        <taxon>Metschnikowiaceae</taxon>
        <taxon>Clavispora</taxon>
    </lineage>
</organism>
<gene>
    <name evidence="2" type="ORF">A9F13_01g09614</name>
</gene>
<protein>
    <submittedName>
        <fullName evidence="2">Uncharacterized protein</fullName>
    </submittedName>
</protein>
<dbReference type="EMBL" id="LYUB02000001">
    <property type="protein sequence ID" value="OVF11443.1"/>
    <property type="molecule type" value="Genomic_DNA"/>
</dbReference>
<proteinExistence type="predicted"/>
<dbReference type="AlphaFoldDB" id="A0AA91Q621"/>
<dbReference type="Proteomes" id="UP000195602">
    <property type="component" value="Unassembled WGS sequence"/>
</dbReference>
<evidence type="ECO:0000256" key="1">
    <source>
        <dbReference type="SAM" id="Coils"/>
    </source>
</evidence>
<comment type="caution">
    <text evidence="2">The sequence shown here is derived from an EMBL/GenBank/DDBJ whole genome shotgun (WGS) entry which is preliminary data.</text>
</comment>
<evidence type="ECO:0000313" key="2">
    <source>
        <dbReference type="EMBL" id="OVF11443.1"/>
    </source>
</evidence>
<evidence type="ECO:0000313" key="3">
    <source>
        <dbReference type="Proteomes" id="UP000195602"/>
    </source>
</evidence>